<protein>
    <recommendedName>
        <fullName evidence="3">Probable chemoreceptor glutamine deamidase CheD</fullName>
        <ecNumber evidence="3">3.5.1.44</ecNumber>
    </recommendedName>
</protein>
<dbReference type="Pfam" id="PF03975">
    <property type="entry name" value="CheD"/>
    <property type="match status" value="1"/>
</dbReference>
<sequence length="194" mass="21408">MLDTVKESIIKTVPPGETEDISLYPGELYIHTGGPGPRVWTLLGSCVAVALFNRKAGIGAICHAQLPQRRLKNLDCSKDCPEDCERLSGEPGKFRYMTCAFKQMLKVLTNQGIPASSLSAYLIGGSEVAPAGKDFFRVGAGNIDMARSLLRQHRISVVFEDTGGKTGRSLYFFPATGRLYYRFHGERDFRSLLE</sequence>
<dbReference type="InterPro" id="IPR011324">
    <property type="entry name" value="Cytotoxic_necrot_fac-like_cat"/>
</dbReference>
<dbReference type="GO" id="GO:0050568">
    <property type="term" value="F:protein-glutamine glutaminase activity"/>
    <property type="evidence" value="ECO:0007669"/>
    <property type="project" value="UniProtKB-UniRule"/>
</dbReference>
<comment type="function">
    <text evidence="3">Probably deamidates glutamine residues to glutamate on methyl-accepting chemotaxis receptors (MCPs), playing an important role in chemotaxis.</text>
</comment>
<gene>
    <name evidence="3" type="primary">cheD</name>
    <name evidence="4" type="ORF">B4O97_09275</name>
</gene>
<dbReference type="InterPro" id="IPR005659">
    <property type="entry name" value="Chemorcpt_Glu_NH3ase_CheD"/>
</dbReference>
<dbReference type="EC" id="3.5.1.44" evidence="3"/>
<evidence type="ECO:0000256" key="2">
    <source>
        <dbReference type="ARBA" id="ARBA00022801"/>
    </source>
</evidence>
<reference evidence="4 5" key="1">
    <citation type="submission" date="2017-03" db="EMBL/GenBank/DDBJ databases">
        <title>Draft Genome sequence of Marispirochaeta sp. strain JC444.</title>
        <authorList>
            <person name="Shivani Y."/>
            <person name="Subhash Y."/>
            <person name="Sasikala C."/>
            <person name="Ramana C."/>
        </authorList>
    </citation>
    <scope>NUCLEOTIDE SEQUENCE [LARGE SCALE GENOMIC DNA]</scope>
    <source>
        <strain evidence="4 5">JC444</strain>
    </source>
</reference>
<proteinExistence type="inferred from homology"/>
<dbReference type="Proteomes" id="UP000192343">
    <property type="component" value="Unassembled WGS sequence"/>
</dbReference>
<dbReference type="STRING" id="1963862.B4O97_09275"/>
<dbReference type="GO" id="GO:0006935">
    <property type="term" value="P:chemotaxis"/>
    <property type="evidence" value="ECO:0007669"/>
    <property type="project" value="UniProtKB-UniRule"/>
</dbReference>
<comment type="similarity">
    <text evidence="3">Belongs to the CheD family.</text>
</comment>
<evidence type="ECO:0000256" key="1">
    <source>
        <dbReference type="ARBA" id="ARBA00022500"/>
    </source>
</evidence>
<dbReference type="PANTHER" id="PTHR35147">
    <property type="entry name" value="CHEMORECEPTOR GLUTAMINE DEAMIDASE CHED-RELATED"/>
    <property type="match status" value="1"/>
</dbReference>
<keyword evidence="5" id="KW-1185">Reference proteome</keyword>
<dbReference type="InterPro" id="IPR038592">
    <property type="entry name" value="CheD-like_sf"/>
</dbReference>
<evidence type="ECO:0000313" key="4">
    <source>
        <dbReference type="EMBL" id="ORC35355.1"/>
    </source>
</evidence>
<organism evidence="4 5">
    <name type="scientific">Marispirochaeta aestuarii</name>
    <dbReference type="NCBI Taxonomy" id="1963862"/>
    <lineage>
        <taxon>Bacteria</taxon>
        <taxon>Pseudomonadati</taxon>
        <taxon>Spirochaetota</taxon>
        <taxon>Spirochaetia</taxon>
        <taxon>Spirochaetales</taxon>
        <taxon>Spirochaetaceae</taxon>
        <taxon>Marispirochaeta</taxon>
    </lineage>
</organism>
<dbReference type="AlphaFoldDB" id="A0A1Y1RZ86"/>
<comment type="caution">
    <text evidence="4">The sequence shown here is derived from an EMBL/GenBank/DDBJ whole genome shotgun (WGS) entry which is preliminary data.</text>
</comment>
<dbReference type="HAMAP" id="MF_01440">
    <property type="entry name" value="CheD"/>
    <property type="match status" value="1"/>
</dbReference>
<dbReference type="EMBL" id="MWQY01000009">
    <property type="protein sequence ID" value="ORC35355.1"/>
    <property type="molecule type" value="Genomic_DNA"/>
</dbReference>
<comment type="catalytic activity">
    <reaction evidence="3">
        <text>L-glutaminyl-[protein] + H2O = L-glutamyl-[protein] + NH4(+)</text>
        <dbReference type="Rhea" id="RHEA:16441"/>
        <dbReference type="Rhea" id="RHEA-COMP:10207"/>
        <dbReference type="Rhea" id="RHEA-COMP:10208"/>
        <dbReference type="ChEBI" id="CHEBI:15377"/>
        <dbReference type="ChEBI" id="CHEBI:28938"/>
        <dbReference type="ChEBI" id="CHEBI:29973"/>
        <dbReference type="ChEBI" id="CHEBI:30011"/>
        <dbReference type="EC" id="3.5.1.44"/>
    </reaction>
</comment>
<dbReference type="SUPFAM" id="SSF64438">
    <property type="entry name" value="CNF1/YfiH-like putative cysteine hydrolases"/>
    <property type="match status" value="1"/>
</dbReference>
<keyword evidence="2 3" id="KW-0378">Hydrolase</keyword>
<dbReference type="PANTHER" id="PTHR35147:SF1">
    <property type="entry name" value="CHEMORECEPTOR GLUTAMINE DEAMIDASE CHED-RELATED"/>
    <property type="match status" value="1"/>
</dbReference>
<name>A0A1Y1RZ86_9SPIO</name>
<evidence type="ECO:0000313" key="5">
    <source>
        <dbReference type="Proteomes" id="UP000192343"/>
    </source>
</evidence>
<dbReference type="CDD" id="cd16352">
    <property type="entry name" value="CheD"/>
    <property type="match status" value="1"/>
</dbReference>
<accession>A0A1Y1RZ86</accession>
<dbReference type="Gene3D" id="3.30.1330.200">
    <property type="match status" value="1"/>
</dbReference>
<keyword evidence="1 3" id="KW-0145">Chemotaxis</keyword>
<evidence type="ECO:0000256" key="3">
    <source>
        <dbReference type="HAMAP-Rule" id="MF_01440"/>
    </source>
</evidence>